<protein>
    <submittedName>
        <fullName evidence="2">DNA utilization protein HofO</fullName>
    </submittedName>
</protein>
<name>A0A9Q7K479_9ENTR</name>
<dbReference type="AlphaFoldDB" id="A0A9Q7K479"/>
<dbReference type="InterPro" id="IPR057522">
    <property type="entry name" value="HofO_C"/>
</dbReference>
<proteinExistence type="predicted"/>
<dbReference type="Pfam" id="PF25319">
    <property type="entry name" value="HofO"/>
    <property type="match status" value="1"/>
</dbReference>
<dbReference type="Proteomes" id="UP000282263">
    <property type="component" value="Unassembled WGS sequence"/>
</dbReference>
<feature type="domain" description="DNA utilization protein HofO C-terminal" evidence="1">
    <location>
        <begin position="7"/>
        <end position="76"/>
    </location>
</feature>
<evidence type="ECO:0000313" key="2">
    <source>
        <dbReference type="EMBL" id="RTQ24946.1"/>
    </source>
</evidence>
<evidence type="ECO:0000259" key="1">
    <source>
        <dbReference type="Pfam" id="PF25319"/>
    </source>
</evidence>
<organism evidence="2 3">
    <name type="scientific">Enterobacter mori</name>
    <dbReference type="NCBI Taxonomy" id="539813"/>
    <lineage>
        <taxon>Bacteria</taxon>
        <taxon>Pseudomonadati</taxon>
        <taxon>Pseudomonadota</taxon>
        <taxon>Gammaproteobacteria</taxon>
        <taxon>Enterobacterales</taxon>
        <taxon>Enterobacteriaceae</taxon>
        <taxon>Enterobacter</taxon>
    </lineage>
</organism>
<gene>
    <name evidence="2" type="ORF">EKN29_09310</name>
</gene>
<reference evidence="2 3" key="1">
    <citation type="submission" date="2018-12" db="EMBL/GenBank/DDBJ databases">
        <title>The Batch Genome Submission of Enterobacter spp. strains.</title>
        <authorList>
            <person name="Wei L."/>
            <person name="Wu W."/>
            <person name="Lin J."/>
            <person name="Zhang X."/>
            <person name="Feng Y."/>
            <person name="Zong Z."/>
        </authorList>
    </citation>
    <scope>NUCLEOTIDE SEQUENCE [LARGE SCALE GENOMIC DNA]</scope>
    <source>
        <strain evidence="2 3">SCEM020047</strain>
    </source>
</reference>
<comment type="caution">
    <text evidence="2">The sequence shown here is derived from an EMBL/GenBank/DDBJ whole genome shotgun (WGS) entry which is preliminary data.</text>
</comment>
<sequence length="78" mass="8623">MPPVQPFSPLDFQDKRTALVHWKPQQNGGELVLDALWSDVPALFSRLAQQAVSISAFNLVPEGATLRLSLQLESDHAQ</sequence>
<dbReference type="EMBL" id="RXPP01000008">
    <property type="protein sequence ID" value="RTQ24946.1"/>
    <property type="molecule type" value="Genomic_DNA"/>
</dbReference>
<accession>A0A9Q7K479</accession>
<evidence type="ECO:0000313" key="3">
    <source>
        <dbReference type="Proteomes" id="UP000282263"/>
    </source>
</evidence>